<reference evidence="2 3" key="1">
    <citation type="submission" date="2017-11" db="EMBL/GenBank/DDBJ databases">
        <title>De novo assembly and phasing of dikaryotic genomes from two isolates of Puccinia coronata f. sp. avenae, the causal agent of oat crown rust.</title>
        <authorList>
            <person name="Miller M.E."/>
            <person name="Zhang Y."/>
            <person name="Omidvar V."/>
            <person name="Sperschneider J."/>
            <person name="Schwessinger B."/>
            <person name="Raley C."/>
            <person name="Palmer J.M."/>
            <person name="Garnica D."/>
            <person name="Upadhyaya N."/>
            <person name="Rathjen J."/>
            <person name="Taylor J.M."/>
            <person name="Park R.F."/>
            <person name="Dodds P.N."/>
            <person name="Hirsch C.D."/>
            <person name="Kianian S.F."/>
            <person name="Figueroa M."/>
        </authorList>
    </citation>
    <scope>NUCLEOTIDE SEQUENCE [LARGE SCALE GENOMIC DNA]</scope>
    <source>
        <strain evidence="2">12NC29</strain>
    </source>
</reference>
<accession>A0A2N5VRE6</accession>
<comment type="caution">
    <text evidence="2">The sequence shown here is derived from an EMBL/GenBank/DDBJ whole genome shotgun (WGS) entry which is preliminary data.</text>
</comment>
<protein>
    <submittedName>
        <fullName evidence="2">Uncharacterized protein</fullName>
    </submittedName>
</protein>
<dbReference type="AlphaFoldDB" id="A0A2N5VRE6"/>
<sequence>MSSLIGDRNRTQKLPESDYESVPETKSKDSDDSSIDRDLPEQIRKKPIPSTSKMEELKSLAVQMDEMKHQFADQLRTQNELIQNQSQELLNL</sequence>
<proteinExistence type="predicted"/>
<organism evidence="2 3">
    <name type="scientific">Puccinia coronata f. sp. avenae</name>
    <dbReference type="NCBI Taxonomy" id="200324"/>
    <lineage>
        <taxon>Eukaryota</taxon>
        <taxon>Fungi</taxon>
        <taxon>Dikarya</taxon>
        <taxon>Basidiomycota</taxon>
        <taxon>Pucciniomycotina</taxon>
        <taxon>Pucciniomycetes</taxon>
        <taxon>Pucciniales</taxon>
        <taxon>Pucciniaceae</taxon>
        <taxon>Puccinia</taxon>
    </lineage>
</organism>
<keyword evidence="3" id="KW-1185">Reference proteome</keyword>
<name>A0A2N5VRE6_9BASI</name>
<feature type="region of interest" description="Disordered" evidence="1">
    <location>
        <begin position="1"/>
        <end position="54"/>
    </location>
</feature>
<gene>
    <name evidence="2" type="ORF">PCANC_07703</name>
</gene>
<evidence type="ECO:0000313" key="3">
    <source>
        <dbReference type="Proteomes" id="UP000235388"/>
    </source>
</evidence>
<feature type="compositionally biased region" description="Basic and acidic residues" evidence="1">
    <location>
        <begin position="7"/>
        <end position="16"/>
    </location>
</feature>
<feature type="compositionally biased region" description="Basic and acidic residues" evidence="1">
    <location>
        <begin position="23"/>
        <end position="44"/>
    </location>
</feature>
<dbReference type="Proteomes" id="UP000235388">
    <property type="component" value="Unassembled WGS sequence"/>
</dbReference>
<evidence type="ECO:0000313" key="2">
    <source>
        <dbReference type="EMBL" id="PLW52568.1"/>
    </source>
</evidence>
<dbReference type="EMBL" id="PGCJ01000079">
    <property type="protein sequence ID" value="PLW52568.1"/>
    <property type="molecule type" value="Genomic_DNA"/>
</dbReference>
<evidence type="ECO:0000256" key="1">
    <source>
        <dbReference type="SAM" id="MobiDB-lite"/>
    </source>
</evidence>